<evidence type="ECO:0000313" key="2">
    <source>
        <dbReference type="Proteomes" id="UP001304895"/>
    </source>
</evidence>
<accession>A0AAN6ZGB2</accession>
<sequence length="158" mass="17544">MINSCPVQSHVPSVCLRNRKRFPISNHFSSCLLHQMTRSCTNRKPTGSFCRPWCVQLGYLPCHTRDVPPDQTSSPHPPHHHAQLCKQCQAVGTTSVASAQPSHRGCRASAVVAAAGAHKTWLAHKSYCFIGHRTDHRGPYHFSTFDGVANLDLRLPLE</sequence>
<dbReference type="Proteomes" id="UP001304895">
    <property type="component" value="Unassembled WGS sequence"/>
</dbReference>
<proteinExistence type="predicted"/>
<organism evidence="1 2">
    <name type="scientific">Trichocladium antarcticum</name>
    <dbReference type="NCBI Taxonomy" id="1450529"/>
    <lineage>
        <taxon>Eukaryota</taxon>
        <taxon>Fungi</taxon>
        <taxon>Dikarya</taxon>
        <taxon>Ascomycota</taxon>
        <taxon>Pezizomycotina</taxon>
        <taxon>Sordariomycetes</taxon>
        <taxon>Sordariomycetidae</taxon>
        <taxon>Sordariales</taxon>
        <taxon>Chaetomiaceae</taxon>
        <taxon>Trichocladium</taxon>
    </lineage>
</organism>
<name>A0AAN6ZGB2_9PEZI</name>
<protein>
    <submittedName>
        <fullName evidence="1">Uncharacterized protein</fullName>
    </submittedName>
</protein>
<evidence type="ECO:0000313" key="1">
    <source>
        <dbReference type="EMBL" id="KAK4136793.1"/>
    </source>
</evidence>
<reference evidence="1" key="2">
    <citation type="submission" date="2023-05" db="EMBL/GenBank/DDBJ databases">
        <authorList>
            <consortium name="Lawrence Berkeley National Laboratory"/>
            <person name="Steindorff A."/>
            <person name="Hensen N."/>
            <person name="Bonometti L."/>
            <person name="Westerberg I."/>
            <person name="Brannstrom I.O."/>
            <person name="Guillou S."/>
            <person name="Cros-Aarteil S."/>
            <person name="Calhoun S."/>
            <person name="Haridas S."/>
            <person name="Kuo A."/>
            <person name="Mondo S."/>
            <person name="Pangilinan J."/>
            <person name="Riley R."/>
            <person name="Labutti K."/>
            <person name="Andreopoulos B."/>
            <person name="Lipzen A."/>
            <person name="Chen C."/>
            <person name="Yanf M."/>
            <person name="Daum C."/>
            <person name="Ng V."/>
            <person name="Clum A."/>
            <person name="Ohm R."/>
            <person name="Martin F."/>
            <person name="Silar P."/>
            <person name="Natvig D."/>
            <person name="Lalanne C."/>
            <person name="Gautier V."/>
            <person name="Ament-Velasquez S.L."/>
            <person name="Kruys A."/>
            <person name="Hutchinson M.I."/>
            <person name="Powell A.J."/>
            <person name="Barry K."/>
            <person name="Miller A.N."/>
            <person name="Grigoriev I.V."/>
            <person name="Debuchy R."/>
            <person name="Gladieux P."/>
            <person name="Thoren M.H."/>
            <person name="Johannesson H."/>
        </authorList>
    </citation>
    <scope>NUCLEOTIDE SEQUENCE</scope>
    <source>
        <strain evidence="1">CBS 123565</strain>
    </source>
</reference>
<dbReference type="EMBL" id="MU853403">
    <property type="protein sequence ID" value="KAK4136793.1"/>
    <property type="molecule type" value="Genomic_DNA"/>
</dbReference>
<keyword evidence="2" id="KW-1185">Reference proteome</keyword>
<reference evidence="1" key="1">
    <citation type="journal article" date="2023" name="Mol. Phylogenet. Evol.">
        <title>Genome-scale phylogeny and comparative genomics of the fungal order Sordariales.</title>
        <authorList>
            <person name="Hensen N."/>
            <person name="Bonometti L."/>
            <person name="Westerberg I."/>
            <person name="Brannstrom I.O."/>
            <person name="Guillou S."/>
            <person name="Cros-Aarteil S."/>
            <person name="Calhoun S."/>
            <person name="Haridas S."/>
            <person name="Kuo A."/>
            <person name="Mondo S."/>
            <person name="Pangilinan J."/>
            <person name="Riley R."/>
            <person name="LaButti K."/>
            <person name="Andreopoulos B."/>
            <person name="Lipzen A."/>
            <person name="Chen C."/>
            <person name="Yan M."/>
            <person name="Daum C."/>
            <person name="Ng V."/>
            <person name="Clum A."/>
            <person name="Steindorff A."/>
            <person name="Ohm R.A."/>
            <person name="Martin F."/>
            <person name="Silar P."/>
            <person name="Natvig D.O."/>
            <person name="Lalanne C."/>
            <person name="Gautier V."/>
            <person name="Ament-Velasquez S.L."/>
            <person name="Kruys A."/>
            <person name="Hutchinson M.I."/>
            <person name="Powell A.J."/>
            <person name="Barry K."/>
            <person name="Miller A.N."/>
            <person name="Grigoriev I.V."/>
            <person name="Debuchy R."/>
            <person name="Gladieux P."/>
            <person name="Hiltunen Thoren M."/>
            <person name="Johannesson H."/>
        </authorList>
    </citation>
    <scope>NUCLEOTIDE SEQUENCE</scope>
    <source>
        <strain evidence="1">CBS 123565</strain>
    </source>
</reference>
<comment type="caution">
    <text evidence="1">The sequence shown here is derived from an EMBL/GenBank/DDBJ whole genome shotgun (WGS) entry which is preliminary data.</text>
</comment>
<gene>
    <name evidence="1" type="ORF">BT67DRAFT_191202</name>
</gene>
<dbReference type="AlphaFoldDB" id="A0AAN6ZGB2"/>